<dbReference type="InterPro" id="IPR051147">
    <property type="entry name" value="CFAP_domain-containing"/>
</dbReference>
<feature type="compositionally biased region" description="Polar residues" evidence="3">
    <location>
        <begin position="320"/>
        <end position="337"/>
    </location>
</feature>
<keyword evidence="1 2" id="KW-0175">Coiled coil</keyword>
<feature type="coiled-coil region" evidence="2">
    <location>
        <begin position="111"/>
        <end position="237"/>
    </location>
</feature>
<keyword evidence="6" id="KW-1185">Reference proteome</keyword>
<gene>
    <name evidence="5" type="ORF">AB1Y20_007648</name>
</gene>
<dbReference type="EMBL" id="JBGBPQ010000017">
    <property type="protein sequence ID" value="KAL1508052.1"/>
    <property type="molecule type" value="Genomic_DNA"/>
</dbReference>
<organism evidence="5 6">
    <name type="scientific">Prymnesium parvum</name>
    <name type="common">Toxic golden alga</name>
    <dbReference type="NCBI Taxonomy" id="97485"/>
    <lineage>
        <taxon>Eukaryota</taxon>
        <taxon>Haptista</taxon>
        <taxon>Haptophyta</taxon>
        <taxon>Prymnesiophyceae</taxon>
        <taxon>Prymnesiales</taxon>
        <taxon>Prymnesiaceae</taxon>
        <taxon>Prymnesium</taxon>
    </lineage>
</organism>
<proteinExistence type="predicted"/>
<evidence type="ECO:0000259" key="4">
    <source>
        <dbReference type="Pfam" id="PF13863"/>
    </source>
</evidence>
<comment type="caution">
    <text evidence="5">The sequence shown here is derived from an EMBL/GenBank/DDBJ whole genome shotgun (WGS) entry which is preliminary data.</text>
</comment>
<evidence type="ECO:0000313" key="6">
    <source>
        <dbReference type="Proteomes" id="UP001515480"/>
    </source>
</evidence>
<dbReference type="Proteomes" id="UP001515480">
    <property type="component" value="Unassembled WGS sequence"/>
</dbReference>
<sequence length="436" mass="48152">MQSPAHSQAGGSQAGTQPGGPKAVASANISSAGFVTQPPINDDLPTASQSTLLLQKKKEMMEVQQQLDRKKEEFRLRMQRCQEKEVDLAAKQEHIKEQVRKFDKFLKDNDAKRVRASRKAAEEEKQREQKEVEKLELMKQLDKQMKKKNDLQKELARKEVYQTFLDSVCDTTDSFEGIETIMTRYETLEAANHDLKARVENAQRESEDQNAKLLAFLKKTQNDLLVYNSEIANQQKDLDMLRLGSQDKESTLFRHEAESKDRTRQLGEIKMAIQNIYIRTRQRGAYPESNKQFLDAIQQRIIDYQAIATGHERPMATVITQKQEQTRKAQLTHTSVNDDPASLPRGSVNKAAEAGSGSVIKSSNPGTPSMHGTGASSGGMGASTHGGMSNTGASMCRAQKASKCKSINGSGAGFSLSTVDAQGKANGASLTRAGMS</sequence>
<name>A0AB34IVZ7_PRYPA</name>
<feature type="coiled-coil region" evidence="2">
    <location>
        <begin position="53"/>
        <end position="84"/>
    </location>
</feature>
<evidence type="ECO:0000313" key="5">
    <source>
        <dbReference type="EMBL" id="KAL1508052.1"/>
    </source>
</evidence>
<feature type="region of interest" description="Disordered" evidence="3">
    <location>
        <begin position="320"/>
        <end position="394"/>
    </location>
</feature>
<dbReference type="GO" id="GO:0005856">
    <property type="term" value="C:cytoskeleton"/>
    <property type="evidence" value="ECO:0007669"/>
    <property type="project" value="UniProtKB-ARBA"/>
</dbReference>
<dbReference type="InterPro" id="IPR025252">
    <property type="entry name" value="DUF4200"/>
</dbReference>
<evidence type="ECO:0000256" key="3">
    <source>
        <dbReference type="SAM" id="MobiDB-lite"/>
    </source>
</evidence>
<dbReference type="Pfam" id="PF13863">
    <property type="entry name" value="DUF4200"/>
    <property type="match status" value="1"/>
</dbReference>
<feature type="domain" description="DUF4200" evidence="4">
    <location>
        <begin position="53"/>
        <end position="170"/>
    </location>
</feature>
<dbReference type="PANTHER" id="PTHR21683:SF2">
    <property type="entry name" value="COILED-COIL DOMAIN-CONTAINING PROTEIN 42 LIKE-2-LIKE"/>
    <property type="match status" value="1"/>
</dbReference>
<feature type="region of interest" description="Disordered" evidence="3">
    <location>
        <begin position="1"/>
        <end position="27"/>
    </location>
</feature>
<evidence type="ECO:0000256" key="2">
    <source>
        <dbReference type="SAM" id="Coils"/>
    </source>
</evidence>
<protein>
    <recommendedName>
        <fullName evidence="4">DUF4200 domain-containing protein</fullName>
    </recommendedName>
</protein>
<feature type="compositionally biased region" description="Polar residues" evidence="3">
    <location>
        <begin position="1"/>
        <end position="16"/>
    </location>
</feature>
<dbReference type="PANTHER" id="PTHR21683">
    <property type="entry name" value="COILED-COIL DOMAIN-CONTAINING PROTEIN 42 LIKE-2-LIKE-RELATED"/>
    <property type="match status" value="1"/>
</dbReference>
<reference evidence="5 6" key="1">
    <citation type="journal article" date="2024" name="Science">
        <title>Giant polyketide synthase enzymes in the biosynthesis of giant marine polyether toxins.</title>
        <authorList>
            <person name="Fallon T.R."/>
            <person name="Shende V.V."/>
            <person name="Wierzbicki I.H."/>
            <person name="Pendleton A.L."/>
            <person name="Watervoot N.F."/>
            <person name="Auber R.P."/>
            <person name="Gonzalez D.J."/>
            <person name="Wisecaver J.H."/>
            <person name="Moore B.S."/>
        </authorList>
    </citation>
    <scope>NUCLEOTIDE SEQUENCE [LARGE SCALE GENOMIC DNA]</scope>
    <source>
        <strain evidence="5 6">12B1</strain>
    </source>
</reference>
<evidence type="ECO:0000256" key="1">
    <source>
        <dbReference type="ARBA" id="ARBA00023054"/>
    </source>
</evidence>
<dbReference type="AlphaFoldDB" id="A0AB34IVZ7"/>
<accession>A0AB34IVZ7</accession>